<dbReference type="EMBL" id="SKCS01000028">
    <property type="protein sequence ID" value="TNN20331.1"/>
    <property type="molecule type" value="Genomic_DNA"/>
</dbReference>
<comment type="caution">
    <text evidence="1">The sequence shown here is derived from an EMBL/GenBank/DDBJ whole genome shotgun (WGS) entry which is preliminary data.</text>
</comment>
<accession>A0A4Z2DUV9</accession>
<sequence>MQCQHQNRHQREGVVAVQVHVLNVLGAVDVDDVEMVVVLEAAVETVHKTINHQPSITHQHVIMTTHNQLCSFESFY</sequence>
<evidence type="ECO:0000313" key="1">
    <source>
        <dbReference type="EMBL" id="TNN20331.1"/>
    </source>
</evidence>
<proteinExistence type="predicted"/>
<name>A0A4Z2DUV9_SCHJA</name>
<evidence type="ECO:0000313" key="2">
    <source>
        <dbReference type="Proteomes" id="UP000311919"/>
    </source>
</evidence>
<keyword evidence="2" id="KW-1185">Reference proteome</keyword>
<protein>
    <submittedName>
        <fullName evidence="1">Uncharacterized protein</fullName>
    </submittedName>
</protein>
<dbReference type="Proteomes" id="UP000311919">
    <property type="component" value="Unassembled WGS sequence"/>
</dbReference>
<dbReference type="AlphaFoldDB" id="A0A4Z2DUV9"/>
<organism evidence="1 2">
    <name type="scientific">Schistosoma japonicum</name>
    <name type="common">Blood fluke</name>
    <dbReference type="NCBI Taxonomy" id="6182"/>
    <lineage>
        <taxon>Eukaryota</taxon>
        <taxon>Metazoa</taxon>
        <taxon>Spiralia</taxon>
        <taxon>Lophotrochozoa</taxon>
        <taxon>Platyhelminthes</taxon>
        <taxon>Trematoda</taxon>
        <taxon>Digenea</taxon>
        <taxon>Strigeidida</taxon>
        <taxon>Schistosomatoidea</taxon>
        <taxon>Schistosomatidae</taxon>
        <taxon>Schistosoma</taxon>
    </lineage>
</organism>
<gene>
    <name evidence="1" type="ORF">EWB00_004175</name>
</gene>
<reference evidence="1 2" key="1">
    <citation type="submission" date="2019-03" db="EMBL/GenBank/DDBJ databases">
        <title>An improved genome assembly of the fluke Schistosoma japonicum.</title>
        <authorList>
            <person name="Hu W."/>
            <person name="Luo F."/>
            <person name="Yin M."/>
            <person name="Mo X."/>
            <person name="Sun C."/>
            <person name="Wu Q."/>
            <person name="Zhu B."/>
            <person name="Xiang M."/>
            <person name="Wang J."/>
            <person name="Wang Y."/>
            <person name="Zhang T."/>
            <person name="Xu B."/>
            <person name="Zheng H."/>
            <person name="Feng Z."/>
        </authorList>
    </citation>
    <scope>NUCLEOTIDE SEQUENCE [LARGE SCALE GENOMIC DNA]</scope>
    <source>
        <strain evidence="1">HuSjv2</strain>
        <tissue evidence="1">Worms</tissue>
    </source>
</reference>